<comment type="similarity">
    <text evidence="2">Belongs to the diacylglycerol/lipid kinase family.</text>
</comment>
<dbReference type="InterPro" id="IPR017438">
    <property type="entry name" value="ATP-NAD_kinase_N"/>
</dbReference>
<evidence type="ECO:0000256" key="10">
    <source>
        <dbReference type="ARBA" id="ARBA00023098"/>
    </source>
</evidence>
<comment type="cofactor">
    <cofactor evidence="1">
        <name>Mg(2+)</name>
        <dbReference type="ChEBI" id="CHEBI:18420"/>
    </cofactor>
</comment>
<protein>
    <submittedName>
        <fullName evidence="14">Diacylglycerol kinase</fullName>
    </submittedName>
</protein>
<dbReference type="GO" id="GO:0004143">
    <property type="term" value="F:ATP-dependent diacylglycerol kinase activity"/>
    <property type="evidence" value="ECO:0007669"/>
    <property type="project" value="TreeGrafter"/>
</dbReference>
<evidence type="ECO:0000256" key="5">
    <source>
        <dbReference type="ARBA" id="ARBA00022723"/>
    </source>
</evidence>
<dbReference type="Proteomes" id="UP000198742">
    <property type="component" value="Unassembled WGS sequence"/>
</dbReference>
<dbReference type="SUPFAM" id="SSF111331">
    <property type="entry name" value="NAD kinase/diacylglycerol kinase-like"/>
    <property type="match status" value="1"/>
</dbReference>
<dbReference type="GO" id="GO:0008654">
    <property type="term" value="P:phospholipid biosynthetic process"/>
    <property type="evidence" value="ECO:0007669"/>
    <property type="project" value="UniProtKB-KW"/>
</dbReference>
<dbReference type="SMART" id="SM00046">
    <property type="entry name" value="DAGKc"/>
    <property type="match status" value="1"/>
</dbReference>
<dbReference type="GO" id="GO:0005524">
    <property type="term" value="F:ATP binding"/>
    <property type="evidence" value="ECO:0007669"/>
    <property type="project" value="UniProtKB-KW"/>
</dbReference>
<dbReference type="PANTHER" id="PTHR12358">
    <property type="entry name" value="SPHINGOSINE KINASE"/>
    <property type="match status" value="1"/>
</dbReference>
<sequence>MHDPVGPEHAEQAVRGREIALLTNPTSGRGRGARHRDAALARLRESGFVVRNLQGRDADEAADLARGCVADGVEALVVCGGDGLVHLGVQAVAGTGVPLGLIPAGTGNDVARYLGLPRTDPVAAADRVIASQRRTIDLARSGGRYFVTVLAAGFDAIVNERANTMTWPRGQMRYNLATLAELRTFRPIPYVLQLDDGSGPETVQHEAMLVAVGNGPSFGGGLRITEGALLDDGLLDVVVITRMSKPKLVRSYPRLFTGRIDGVEEYVHRRVRSVTVAAPGIVSYADGERFGPLPLTVECVPGALEVIA</sequence>
<dbReference type="Pfam" id="PF00781">
    <property type="entry name" value="DAGK_cat"/>
    <property type="match status" value="1"/>
</dbReference>
<evidence type="ECO:0000256" key="7">
    <source>
        <dbReference type="ARBA" id="ARBA00022777"/>
    </source>
</evidence>
<dbReference type="InterPro" id="IPR050187">
    <property type="entry name" value="Lipid_Phosphate_FormReg"/>
</dbReference>
<keyword evidence="9" id="KW-0460">Magnesium</keyword>
<evidence type="ECO:0000256" key="1">
    <source>
        <dbReference type="ARBA" id="ARBA00001946"/>
    </source>
</evidence>
<dbReference type="STRING" id="402596.SAMN04489844_3664"/>
<evidence type="ECO:0000256" key="8">
    <source>
        <dbReference type="ARBA" id="ARBA00022840"/>
    </source>
</evidence>
<dbReference type="Gene3D" id="2.60.200.40">
    <property type="match status" value="1"/>
</dbReference>
<dbReference type="InterPro" id="IPR001206">
    <property type="entry name" value="Diacylglycerol_kinase_cat_dom"/>
</dbReference>
<keyword evidence="8" id="KW-0067">ATP-binding</keyword>
<feature type="domain" description="DAGKc" evidence="13">
    <location>
        <begin position="14"/>
        <end position="145"/>
    </location>
</feature>
<accession>A0A1H4XV95</accession>
<evidence type="ECO:0000256" key="4">
    <source>
        <dbReference type="ARBA" id="ARBA00022679"/>
    </source>
</evidence>
<keyword evidence="15" id="KW-1185">Reference proteome</keyword>
<proteinExistence type="inferred from homology"/>
<keyword evidence="6" id="KW-0547">Nucleotide-binding</keyword>
<keyword evidence="7 14" id="KW-0418">Kinase</keyword>
<dbReference type="PANTHER" id="PTHR12358:SF106">
    <property type="entry name" value="LIPID KINASE YEGS"/>
    <property type="match status" value="1"/>
</dbReference>
<dbReference type="InterPro" id="IPR005218">
    <property type="entry name" value="Diacylglycerol/lipid_kinase"/>
</dbReference>
<dbReference type="OrthoDB" id="142078at2"/>
<keyword evidence="12" id="KW-1208">Phospholipid metabolism</keyword>
<keyword evidence="11" id="KW-0594">Phospholipid biosynthesis</keyword>
<keyword evidence="3" id="KW-0444">Lipid biosynthesis</keyword>
<keyword evidence="4" id="KW-0808">Transferase</keyword>
<evidence type="ECO:0000256" key="3">
    <source>
        <dbReference type="ARBA" id="ARBA00022516"/>
    </source>
</evidence>
<dbReference type="NCBIfam" id="TIGR00147">
    <property type="entry name" value="YegS/Rv2252/BmrU family lipid kinase"/>
    <property type="match status" value="1"/>
</dbReference>
<evidence type="ECO:0000256" key="11">
    <source>
        <dbReference type="ARBA" id="ARBA00023209"/>
    </source>
</evidence>
<name>A0A1H4XV95_9ACTN</name>
<dbReference type="InterPro" id="IPR045540">
    <property type="entry name" value="YegS/DAGK_C"/>
</dbReference>
<dbReference type="Pfam" id="PF19279">
    <property type="entry name" value="YegS_C"/>
    <property type="match status" value="1"/>
</dbReference>
<keyword evidence="5" id="KW-0479">Metal-binding</keyword>
<dbReference type="RefSeq" id="WP_090970878.1">
    <property type="nucleotide sequence ID" value="NZ_FNRT01000002.1"/>
</dbReference>
<organism evidence="14 15">
    <name type="scientific">Nocardioides exalbidus</name>
    <dbReference type="NCBI Taxonomy" id="402596"/>
    <lineage>
        <taxon>Bacteria</taxon>
        <taxon>Bacillati</taxon>
        <taxon>Actinomycetota</taxon>
        <taxon>Actinomycetes</taxon>
        <taxon>Propionibacteriales</taxon>
        <taxon>Nocardioidaceae</taxon>
        <taxon>Nocardioides</taxon>
    </lineage>
</organism>
<evidence type="ECO:0000256" key="2">
    <source>
        <dbReference type="ARBA" id="ARBA00005983"/>
    </source>
</evidence>
<dbReference type="AlphaFoldDB" id="A0A1H4XV95"/>
<dbReference type="GO" id="GO:0046872">
    <property type="term" value="F:metal ion binding"/>
    <property type="evidence" value="ECO:0007669"/>
    <property type="project" value="UniProtKB-KW"/>
</dbReference>
<dbReference type="InterPro" id="IPR016064">
    <property type="entry name" value="NAD/diacylglycerol_kinase_sf"/>
</dbReference>
<dbReference type="PROSITE" id="PS50146">
    <property type="entry name" value="DAGK"/>
    <property type="match status" value="1"/>
</dbReference>
<gene>
    <name evidence="14" type="ORF">SAMN04489844_3664</name>
</gene>
<evidence type="ECO:0000256" key="9">
    <source>
        <dbReference type="ARBA" id="ARBA00022842"/>
    </source>
</evidence>
<dbReference type="Gene3D" id="3.40.50.10330">
    <property type="entry name" value="Probable inorganic polyphosphate/atp-NAD kinase, domain 1"/>
    <property type="match status" value="1"/>
</dbReference>
<evidence type="ECO:0000313" key="15">
    <source>
        <dbReference type="Proteomes" id="UP000198742"/>
    </source>
</evidence>
<evidence type="ECO:0000313" key="14">
    <source>
        <dbReference type="EMBL" id="SED09573.1"/>
    </source>
</evidence>
<evidence type="ECO:0000256" key="6">
    <source>
        <dbReference type="ARBA" id="ARBA00022741"/>
    </source>
</evidence>
<dbReference type="EMBL" id="FNRT01000002">
    <property type="protein sequence ID" value="SED09573.1"/>
    <property type="molecule type" value="Genomic_DNA"/>
</dbReference>
<reference evidence="15" key="1">
    <citation type="submission" date="2016-10" db="EMBL/GenBank/DDBJ databases">
        <authorList>
            <person name="Varghese N."/>
            <person name="Submissions S."/>
        </authorList>
    </citation>
    <scope>NUCLEOTIDE SEQUENCE [LARGE SCALE GENOMIC DNA]</scope>
    <source>
        <strain evidence="15">DSM 22017</strain>
    </source>
</reference>
<dbReference type="GO" id="GO:0005886">
    <property type="term" value="C:plasma membrane"/>
    <property type="evidence" value="ECO:0007669"/>
    <property type="project" value="TreeGrafter"/>
</dbReference>
<evidence type="ECO:0000259" key="13">
    <source>
        <dbReference type="PROSITE" id="PS50146"/>
    </source>
</evidence>
<dbReference type="NCBIfam" id="NF008882">
    <property type="entry name" value="PRK11914.1"/>
    <property type="match status" value="1"/>
</dbReference>
<keyword evidence="10" id="KW-0443">Lipid metabolism</keyword>
<evidence type="ECO:0000256" key="12">
    <source>
        <dbReference type="ARBA" id="ARBA00023264"/>
    </source>
</evidence>